<feature type="region of interest" description="Disordered" evidence="1">
    <location>
        <begin position="35"/>
        <end position="93"/>
    </location>
</feature>
<feature type="compositionally biased region" description="Polar residues" evidence="1">
    <location>
        <begin position="596"/>
        <end position="606"/>
    </location>
</feature>
<proteinExistence type="predicted"/>
<feature type="compositionally biased region" description="Basic and acidic residues" evidence="1">
    <location>
        <begin position="516"/>
        <end position="530"/>
    </location>
</feature>
<feature type="compositionally biased region" description="Basic and acidic residues" evidence="1">
    <location>
        <begin position="559"/>
        <end position="570"/>
    </location>
</feature>
<dbReference type="InterPro" id="IPR012337">
    <property type="entry name" value="RNaseH-like_sf"/>
</dbReference>
<dbReference type="AlphaFoldDB" id="A0A388LRX7"/>
<keyword evidence="3" id="KW-1185">Reference proteome</keyword>
<reference evidence="2 3" key="1">
    <citation type="journal article" date="2018" name="Cell">
        <title>The Chara Genome: Secondary Complexity and Implications for Plant Terrestrialization.</title>
        <authorList>
            <person name="Nishiyama T."/>
            <person name="Sakayama H."/>
            <person name="Vries J.D."/>
            <person name="Buschmann H."/>
            <person name="Saint-Marcoux D."/>
            <person name="Ullrich K.K."/>
            <person name="Haas F.B."/>
            <person name="Vanderstraeten L."/>
            <person name="Becker D."/>
            <person name="Lang D."/>
            <person name="Vosolsobe S."/>
            <person name="Rombauts S."/>
            <person name="Wilhelmsson P.K.I."/>
            <person name="Janitza P."/>
            <person name="Kern R."/>
            <person name="Heyl A."/>
            <person name="Rumpler F."/>
            <person name="Villalobos L.I.A.C."/>
            <person name="Clay J.M."/>
            <person name="Skokan R."/>
            <person name="Toyoda A."/>
            <person name="Suzuki Y."/>
            <person name="Kagoshima H."/>
            <person name="Schijlen E."/>
            <person name="Tajeshwar N."/>
            <person name="Catarino B."/>
            <person name="Hetherington A.J."/>
            <person name="Saltykova A."/>
            <person name="Bonnot C."/>
            <person name="Breuninger H."/>
            <person name="Symeonidi A."/>
            <person name="Radhakrishnan G.V."/>
            <person name="Van Nieuwerburgh F."/>
            <person name="Deforce D."/>
            <person name="Chang C."/>
            <person name="Karol K.G."/>
            <person name="Hedrich R."/>
            <person name="Ulvskov P."/>
            <person name="Glockner G."/>
            <person name="Delwiche C.F."/>
            <person name="Petrasek J."/>
            <person name="Van de Peer Y."/>
            <person name="Friml J."/>
            <person name="Beilby M."/>
            <person name="Dolan L."/>
            <person name="Kohara Y."/>
            <person name="Sugano S."/>
            <person name="Fujiyama A."/>
            <person name="Delaux P.-M."/>
            <person name="Quint M."/>
            <person name="TheiBen G."/>
            <person name="Hagemann M."/>
            <person name="Harholt J."/>
            <person name="Dunand C."/>
            <person name="Zachgo S."/>
            <person name="Langdale J."/>
            <person name="Maumus F."/>
            <person name="Straeten D.V.D."/>
            <person name="Gould S.B."/>
            <person name="Rensing S.A."/>
        </authorList>
    </citation>
    <scope>NUCLEOTIDE SEQUENCE [LARGE SCALE GENOMIC DNA]</scope>
    <source>
        <strain evidence="2 3">S276</strain>
    </source>
</reference>
<feature type="region of interest" description="Disordered" evidence="1">
    <location>
        <begin position="1"/>
        <end position="20"/>
    </location>
</feature>
<feature type="compositionally biased region" description="Basic and acidic residues" evidence="1">
    <location>
        <begin position="634"/>
        <end position="643"/>
    </location>
</feature>
<feature type="region of interest" description="Disordered" evidence="1">
    <location>
        <begin position="503"/>
        <end position="606"/>
    </location>
</feature>
<feature type="region of interest" description="Disordered" evidence="1">
    <location>
        <begin position="394"/>
        <end position="413"/>
    </location>
</feature>
<feature type="compositionally biased region" description="Gly residues" evidence="1">
    <location>
        <begin position="1"/>
        <end position="10"/>
    </location>
</feature>
<evidence type="ECO:0000256" key="1">
    <source>
        <dbReference type="SAM" id="MobiDB-lite"/>
    </source>
</evidence>
<dbReference type="SUPFAM" id="SSF53098">
    <property type="entry name" value="Ribonuclease H-like"/>
    <property type="match status" value="1"/>
</dbReference>
<feature type="compositionally biased region" description="Basic and acidic residues" evidence="1">
    <location>
        <begin position="580"/>
        <end position="595"/>
    </location>
</feature>
<feature type="region of interest" description="Disordered" evidence="1">
    <location>
        <begin position="620"/>
        <end position="643"/>
    </location>
</feature>
<dbReference type="Gramene" id="GBG85074">
    <property type="protein sequence ID" value="GBG85074"/>
    <property type="gene ID" value="CBR_g39538"/>
</dbReference>
<comment type="caution">
    <text evidence="2">The sequence shown here is derived from an EMBL/GenBank/DDBJ whole genome shotgun (WGS) entry which is preliminary data.</text>
</comment>
<accession>A0A388LRX7</accession>
<protein>
    <submittedName>
        <fullName evidence="2">Uncharacterized protein</fullName>
    </submittedName>
</protein>
<gene>
    <name evidence="2" type="ORF">CBR_g39538</name>
</gene>
<evidence type="ECO:0000313" key="3">
    <source>
        <dbReference type="Proteomes" id="UP000265515"/>
    </source>
</evidence>
<organism evidence="2 3">
    <name type="scientific">Chara braunii</name>
    <name type="common">Braun's stonewort</name>
    <dbReference type="NCBI Taxonomy" id="69332"/>
    <lineage>
        <taxon>Eukaryota</taxon>
        <taxon>Viridiplantae</taxon>
        <taxon>Streptophyta</taxon>
        <taxon>Charophyceae</taxon>
        <taxon>Charales</taxon>
        <taxon>Characeae</taxon>
        <taxon>Chara</taxon>
    </lineage>
</organism>
<dbReference type="Proteomes" id="UP000265515">
    <property type="component" value="Unassembled WGS sequence"/>
</dbReference>
<sequence>MQTRQAGGGECAHRDEDIMDQSAVDEVEAFLDRQARREADAMRGTAEVGREGDSSPPPPHLRGEEVVMTANGTGGGCRDAEQRERERGKRGVDAVDDDISAQGRKRPRKMTIDEVYDGDAQQRARSTFLQWVYDAGIPFRAFRRSSWRRHRKAVAELPRGVRMVYPSFKEIGDSGVIGERDAMHGAALHLFRSKSKRRSLVQPVETRFASVLLMLLWLKERRDALQSMLHDDAWDNIPWESQLGDQAVWVRQTIRDGLFWWDVEYGILVMTPIHQLLRRLDRGGMVMSLVYSWSRLVVAELRLLQDEERIPSDIVDDCIHQVLARRQHMLAPPHATTHLLNPRRHHLRYYDARVRTAEDLEVVQECDSFFLAQAGGDRAGTHYLRNEVRAVAAEGGSTGPVDEEPEPLVRPHTSMTEEELAAIRRRLHQLGSRRPRPVSEVFGARAAVLLPYEGEVPEEEVVDGAAGPARDDAVDDDDNWTDLEEIACRANKSLERLYFAQGGHSTGAQPQTTLMRAEDDPPRGASDTRHGTGRGAGTRRTRDATQPRRRVFGVDSSDDERMVQDDDALLRARHSSAPEVGREARPLRRSERLVSRDSTAPQTETACSQHLEDILGNQVEGEQPEQRTPAQQEPSRDIPFDLRTRDSMVGGEGTSGGNIARRQHIRVGDMADYYPHDTQREETQVERDALIDAEGLRVIRHTMPLSRHRRPLRDMLMFHLCQHRLLHRAGRLRPRLLLP</sequence>
<dbReference type="EMBL" id="BFEA01000503">
    <property type="protein sequence ID" value="GBG85074.1"/>
    <property type="molecule type" value="Genomic_DNA"/>
</dbReference>
<name>A0A388LRX7_CHABU</name>
<evidence type="ECO:0000313" key="2">
    <source>
        <dbReference type="EMBL" id="GBG85074.1"/>
    </source>
</evidence>
<feature type="compositionally biased region" description="Basic and acidic residues" evidence="1">
    <location>
        <begin position="78"/>
        <end position="93"/>
    </location>
</feature>